<keyword evidence="11" id="KW-0966">Cell projection</keyword>
<keyword evidence="6 7" id="KW-0472">Membrane</keyword>
<comment type="similarity">
    <text evidence="2">Belongs to the MotB family.</text>
</comment>
<dbReference type="RefSeq" id="WP_414647383.1">
    <property type="nucleotide sequence ID" value="NZ_BAAAFN010000007.1"/>
</dbReference>
<keyword evidence="11" id="KW-0969">Cilium</keyword>
<keyword evidence="12" id="KW-1185">Reference proteome</keyword>
<keyword evidence="5 9" id="KW-1133">Transmembrane helix</keyword>
<feature type="region of interest" description="Disordered" evidence="8">
    <location>
        <begin position="298"/>
        <end position="375"/>
    </location>
</feature>
<accession>A0ABP3D4P8</accession>
<feature type="region of interest" description="Disordered" evidence="8">
    <location>
        <begin position="75"/>
        <end position="113"/>
    </location>
</feature>
<protein>
    <submittedName>
        <fullName evidence="11">Flagellar motor protein MotB</fullName>
    </submittedName>
</protein>
<comment type="subcellular location">
    <subcellularLocation>
        <location evidence="1">Cell membrane</location>
        <topology evidence="1">Single-pass membrane protein</topology>
    </subcellularLocation>
</comment>
<dbReference type="PROSITE" id="PS51123">
    <property type="entry name" value="OMPA_2"/>
    <property type="match status" value="1"/>
</dbReference>
<evidence type="ECO:0000256" key="3">
    <source>
        <dbReference type="ARBA" id="ARBA00022475"/>
    </source>
</evidence>
<evidence type="ECO:0000256" key="5">
    <source>
        <dbReference type="ARBA" id="ARBA00022989"/>
    </source>
</evidence>
<evidence type="ECO:0000313" key="12">
    <source>
        <dbReference type="Proteomes" id="UP001501176"/>
    </source>
</evidence>
<name>A0ABP3D4P8_9BURK</name>
<keyword evidence="4 9" id="KW-0812">Transmembrane</keyword>
<keyword evidence="11" id="KW-0282">Flagellum</keyword>
<evidence type="ECO:0000259" key="10">
    <source>
        <dbReference type="PROSITE" id="PS51123"/>
    </source>
</evidence>
<feature type="compositionally biased region" description="Low complexity" evidence="8">
    <location>
        <begin position="303"/>
        <end position="375"/>
    </location>
</feature>
<sequence>MAKHDTGRVVVRRKRAYGESHHGGSWKIAYADFMTAMMAFFLVMWLLLLVPKKDLQSIAEYFRMPLMTAITGGEKMDNSQSKIPGGDPSVIPNPHPLPSASSESDFESRADRADQENLENLKQKLDNLIEHNPVLRQFRPQLLLDMTPDGLRIQILDQQNRPMFTTGSAVVQTYMRDILRELAPLISQLPNSITISGHTDALRYASGDRNYSNWELSADRANSARRELVAGGLVENKVKRILGLGDTVDLIKDDPMAAVNRRISILVLNRRAERRIDEQNSAGQDSVKIREQLELLRHPAPDPGSAGSGSAPPGSSVPQPGGGSAAPAVQPAPAVSGPPAAGSVPAPGATTVSPPAGQSTGAPAASPAGASGNQG</sequence>
<evidence type="ECO:0000256" key="7">
    <source>
        <dbReference type="PROSITE-ProRule" id="PRU00473"/>
    </source>
</evidence>
<dbReference type="NCBIfam" id="NF006548">
    <property type="entry name" value="PRK09041.1"/>
    <property type="match status" value="1"/>
</dbReference>
<dbReference type="Proteomes" id="UP001501176">
    <property type="component" value="Unassembled WGS sequence"/>
</dbReference>
<dbReference type="InterPro" id="IPR036737">
    <property type="entry name" value="OmpA-like_sf"/>
</dbReference>
<reference evidence="12" key="1">
    <citation type="journal article" date="2019" name="Int. J. Syst. Evol. Microbiol.">
        <title>The Global Catalogue of Microorganisms (GCM) 10K type strain sequencing project: providing services to taxonomists for standard genome sequencing and annotation.</title>
        <authorList>
            <consortium name="The Broad Institute Genomics Platform"/>
            <consortium name="The Broad Institute Genome Sequencing Center for Infectious Disease"/>
            <person name="Wu L."/>
            <person name="Ma J."/>
        </authorList>
    </citation>
    <scope>NUCLEOTIDE SEQUENCE [LARGE SCALE GENOMIC DNA]</scope>
    <source>
        <strain evidence="12">JCM 16240</strain>
    </source>
</reference>
<gene>
    <name evidence="11" type="primary">motB</name>
    <name evidence="11" type="ORF">GCM10009125_08900</name>
</gene>
<feature type="transmembrane region" description="Helical" evidence="9">
    <location>
        <begin position="28"/>
        <end position="50"/>
    </location>
</feature>
<dbReference type="InterPro" id="IPR050330">
    <property type="entry name" value="Bact_OuterMem_StrucFunc"/>
</dbReference>
<dbReference type="Pfam" id="PF00691">
    <property type="entry name" value="OmpA"/>
    <property type="match status" value="1"/>
</dbReference>
<evidence type="ECO:0000256" key="1">
    <source>
        <dbReference type="ARBA" id="ARBA00004162"/>
    </source>
</evidence>
<keyword evidence="3" id="KW-1003">Cell membrane</keyword>
<feature type="domain" description="OmpA-like" evidence="10">
    <location>
        <begin position="151"/>
        <end position="271"/>
    </location>
</feature>
<dbReference type="EMBL" id="BAAAFN010000007">
    <property type="protein sequence ID" value="GAA0222046.1"/>
    <property type="molecule type" value="Genomic_DNA"/>
</dbReference>
<dbReference type="PANTHER" id="PTHR30329">
    <property type="entry name" value="STATOR ELEMENT OF FLAGELLAR MOTOR COMPLEX"/>
    <property type="match status" value="1"/>
</dbReference>
<dbReference type="Gene3D" id="3.30.1330.60">
    <property type="entry name" value="OmpA-like domain"/>
    <property type="match status" value="1"/>
</dbReference>
<dbReference type="CDD" id="cd07185">
    <property type="entry name" value="OmpA_C-like"/>
    <property type="match status" value="1"/>
</dbReference>
<evidence type="ECO:0000256" key="6">
    <source>
        <dbReference type="ARBA" id="ARBA00023136"/>
    </source>
</evidence>
<dbReference type="InterPro" id="IPR025713">
    <property type="entry name" value="MotB-like_N_dom"/>
</dbReference>
<comment type="caution">
    <text evidence="11">The sequence shown here is derived from an EMBL/GenBank/DDBJ whole genome shotgun (WGS) entry which is preliminary data.</text>
</comment>
<evidence type="ECO:0000313" key="11">
    <source>
        <dbReference type="EMBL" id="GAA0222046.1"/>
    </source>
</evidence>
<dbReference type="Pfam" id="PF13677">
    <property type="entry name" value="MotB_plug"/>
    <property type="match status" value="1"/>
</dbReference>
<dbReference type="PANTHER" id="PTHR30329:SF18">
    <property type="entry name" value="MOTILITY PROTEIN B"/>
    <property type="match status" value="1"/>
</dbReference>
<dbReference type="SUPFAM" id="SSF103088">
    <property type="entry name" value="OmpA-like"/>
    <property type="match status" value="1"/>
</dbReference>
<organism evidence="11 12">
    <name type="scientific">Castellaniella daejeonensis</name>
    <dbReference type="NCBI Taxonomy" id="659013"/>
    <lineage>
        <taxon>Bacteria</taxon>
        <taxon>Pseudomonadati</taxon>
        <taxon>Pseudomonadota</taxon>
        <taxon>Betaproteobacteria</taxon>
        <taxon>Burkholderiales</taxon>
        <taxon>Alcaligenaceae</taxon>
        <taxon>Castellaniella</taxon>
    </lineage>
</organism>
<proteinExistence type="inferred from homology"/>
<evidence type="ECO:0000256" key="9">
    <source>
        <dbReference type="SAM" id="Phobius"/>
    </source>
</evidence>
<evidence type="ECO:0000256" key="2">
    <source>
        <dbReference type="ARBA" id="ARBA00008914"/>
    </source>
</evidence>
<evidence type="ECO:0000256" key="8">
    <source>
        <dbReference type="SAM" id="MobiDB-lite"/>
    </source>
</evidence>
<evidence type="ECO:0000256" key="4">
    <source>
        <dbReference type="ARBA" id="ARBA00022692"/>
    </source>
</evidence>
<dbReference type="InterPro" id="IPR006665">
    <property type="entry name" value="OmpA-like"/>
</dbReference>